<dbReference type="Proteomes" id="UP001465976">
    <property type="component" value="Unassembled WGS sequence"/>
</dbReference>
<proteinExistence type="predicted"/>
<gene>
    <name evidence="2" type="ORF">V5O48_009776</name>
</gene>
<comment type="caution">
    <text evidence="2">The sequence shown here is derived from an EMBL/GenBank/DDBJ whole genome shotgun (WGS) entry which is preliminary data.</text>
</comment>
<sequence length="555" mass="62997">MCRLCKFPSKTRTAYFHKAVEVIRTCKDLEERVTQPLSRISRISRGDVQTVHNTAEDALRRLENGEKHPKPFHKFHEAVTHCLRDTHKSLLDEFEERWKKVEDKDWHRGEALKRIDERLKKAESGKRVLLPVSYYTSYDIILDKDTNNGEQMSSNTLNKSEVGKATTKLTSTVDCAENDSIEGLQWLFARTIYKKRHRQTPLLFPTSHFYENFEEGLQSLMFPGDERVHAKLYHDQPVAIILDHAQDPNTSHEHIDPVKSGTLIWQLILNKQPLFILWDRELSFYFDLPLPDHENRRFKNIWCLPSGSENGSDVYLLKALRGDLKSSETLMRALSEDVILHVPTNKDRPRRMNWNDVFREIHSCPENVAVADWKLEVPPSKEAQQPVRGNMHTPLSLPKGNSNGTHRTAPSLGHEVIRSRQSQPSDRPSRHASVLPTVHVQGPTSPPVSEPRKTTFSPAPSNQKPHPIATMPSQSDPPQILQTPSPSPAPRPPPVTSASTTPPPTTPPPLHSETARQTDTAGQIPPVPARTHSAPPQAKLGFWRRAWNRVTGTST</sequence>
<evidence type="ECO:0000313" key="3">
    <source>
        <dbReference type="Proteomes" id="UP001465976"/>
    </source>
</evidence>
<protein>
    <submittedName>
        <fullName evidence="2">Uncharacterized protein</fullName>
    </submittedName>
</protein>
<evidence type="ECO:0000313" key="2">
    <source>
        <dbReference type="EMBL" id="KAL0572181.1"/>
    </source>
</evidence>
<feature type="region of interest" description="Disordered" evidence="1">
    <location>
        <begin position="377"/>
        <end position="555"/>
    </location>
</feature>
<feature type="compositionally biased region" description="Pro residues" evidence="1">
    <location>
        <begin position="485"/>
        <end position="510"/>
    </location>
</feature>
<feature type="compositionally biased region" description="Polar residues" evidence="1">
    <location>
        <begin position="454"/>
        <end position="464"/>
    </location>
</feature>
<organism evidence="2 3">
    <name type="scientific">Marasmius crinis-equi</name>
    <dbReference type="NCBI Taxonomy" id="585013"/>
    <lineage>
        <taxon>Eukaryota</taxon>
        <taxon>Fungi</taxon>
        <taxon>Dikarya</taxon>
        <taxon>Basidiomycota</taxon>
        <taxon>Agaricomycotina</taxon>
        <taxon>Agaricomycetes</taxon>
        <taxon>Agaricomycetidae</taxon>
        <taxon>Agaricales</taxon>
        <taxon>Marasmiineae</taxon>
        <taxon>Marasmiaceae</taxon>
        <taxon>Marasmius</taxon>
    </lineage>
</organism>
<name>A0ABR3FA61_9AGAR</name>
<accession>A0ABR3FA61</accession>
<evidence type="ECO:0000256" key="1">
    <source>
        <dbReference type="SAM" id="MobiDB-lite"/>
    </source>
</evidence>
<dbReference type="EMBL" id="JBAHYK010000659">
    <property type="protein sequence ID" value="KAL0572181.1"/>
    <property type="molecule type" value="Genomic_DNA"/>
</dbReference>
<feature type="compositionally biased region" description="Polar residues" evidence="1">
    <location>
        <begin position="471"/>
        <end position="482"/>
    </location>
</feature>
<reference evidence="2 3" key="1">
    <citation type="submission" date="2024-02" db="EMBL/GenBank/DDBJ databases">
        <title>A draft genome for the cacao thread blight pathogen Marasmius crinis-equi.</title>
        <authorList>
            <person name="Cohen S.P."/>
            <person name="Baruah I.K."/>
            <person name="Amoako-Attah I."/>
            <person name="Bukari Y."/>
            <person name="Meinhardt L.W."/>
            <person name="Bailey B.A."/>
        </authorList>
    </citation>
    <scope>NUCLEOTIDE SEQUENCE [LARGE SCALE GENOMIC DNA]</scope>
    <source>
        <strain evidence="2 3">GH-76</strain>
    </source>
</reference>
<feature type="compositionally biased region" description="Polar residues" evidence="1">
    <location>
        <begin position="399"/>
        <end position="408"/>
    </location>
</feature>
<keyword evidence="3" id="KW-1185">Reference proteome</keyword>